<evidence type="ECO:0000313" key="4">
    <source>
        <dbReference type="Proteomes" id="UP000214603"/>
    </source>
</evidence>
<feature type="compositionally biased region" description="Polar residues" evidence="1">
    <location>
        <begin position="21"/>
        <end position="31"/>
    </location>
</feature>
<dbReference type="Pfam" id="PF04909">
    <property type="entry name" value="Amidohydro_2"/>
    <property type="match status" value="1"/>
</dbReference>
<dbReference type="AlphaFoldDB" id="A0A225MCL5"/>
<evidence type="ECO:0000259" key="2">
    <source>
        <dbReference type="Pfam" id="PF04909"/>
    </source>
</evidence>
<evidence type="ECO:0000256" key="1">
    <source>
        <dbReference type="SAM" id="MobiDB-lite"/>
    </source>
</evidence>
<protein>
    <submittedName>
        <fullName evidence="3">2-pyrone-4,6-dicarboxylate hydrolase</fullName>
    </submittedName>
</protein>
<evidence type="ECO:0000313" key="3">
    <source>
        <dbReference type="EMBL" id="OWT58976.1"/>
    </source>
</evidence>
<gene>
    <name evidence="3" type="ORF">CEY11_12305</name>
</gene>
<sequence length="306" mass="33835">MPRRHLLSTTKASQHAAGETTPYSAGTNRPSTELPPGATDCHHHIFDPRFPRANGRTGVWATVADYRKLQHRLGLSRSVVVCPGSYGFDNSALLDALAQMGSQARGVAAIEISTPDQTLASLNQAGVRGIRLYLDGANRRSPAQIQEFAARIAPWKWHIQILPDVSNGALEDCAATLDRLNCPIVLDHLSYIPQPEGLAHPRYQVVRRLLDNGRTWIKLSGVYITSKVGYPDYRDIDALATELATLYPDRVLWGTDWPHTLTPEVKPNGAELVDQLARWAPDDAARQKILVENPNEVYGWNIDNIA</sequence>
<dbReference type="Proteomes" id="UP000214603">
    <property type="component" value="Unassembled WGS sequence"/>
</dbReference>
<dbReference type="InterPro" id="IPR032466">
    <property type="entry name" value="Metal_Hydrolase"/>
</dbReference>
<feature type="region of interest" description="Disordered" evidence="1">
    <location>
        <begin position="1"/>
        <end position="38"/>
    </location>
</feature>
<name>A0A225MCL5_9BURK</name>
<dbReference type="InterPro" id="IPR006680">
    <property type="entry name" value="Amidohydro-rel"/>
</dbReference>
<keyword evidence="3" id="KW-0378">Hydrolase</keyword>
<dbReference type="PANTHER" id="PTHR35563">
    <property type="entry name" value="BARREL METAL-DEPENDENT HYDROLASE, PUTATIVE (AFU_ORTHOLOGUE AFUA_1G16240)-RELATED"/>
    <property type="match status" value="1"/>
</dbReference>
<accession>A0A225MCL5</accession>
<proteinExistence type="predicted"/>
<feature type="domain" description="Amidohydrolase-related" evidence="2">
    <location>
        <begin position="40"/>
        <end position="299"/>
    </location>
</feature>
<dbReference type="SUPFAM" id="SSF51556">
    <property type="entry name" value="Metallo-dependent hydrolases"/>
    <property type="match status" value="1"/>
</dbReference>
<dbReference type="Gene3D" id="3.20.20.140">
    <property type="entry name" value="Metal-dependent hydrolases"/>
    <property type="match status" value="1"/>
</dbReference>
<dbReference type="InterPro" id="IPR052358">
    <property type="entry name" value="Aro_Compnd_Degr_Hydrolases"/>
</dbReference>
<comment type="caution">
    <text evidence="3">The sequence shown here is derived from an EMBL/GenBank/DDBJ whole genome shotgun (WGS) entry which is preliminary data.</text>
</comment>
<organism evidence="3 4">
    <name type="scientific">Candidimonas nitroreducens</name>
    <dbReference type="NCBI Taxonomy" id="683354"/>
    <lineage>
        <taxon>Bacteria</taxon>
        <taxon>Pseudomonadati</taxon>
        <taxon>Pseudomonadota</taxon>
        <taxon>Betaproteobacteria</taxon>
        <taxon>Burkholderiales</taxon>
        <taxon>Alcaligenaceae</taxon>
        <taxon>Candidimonas</taxon>
    </lineage>
</organism>
<reference evidence="4" key="1">
    <citation type="submission" date="2017-06" db="EMBL/GenBank/DDBJ databases">
        <title>Herbaspirillum phytohormonus sp. nov., isolated from the root nodule of Robinia pseudoacacia in lead-zinc mine.</title>
        <authorList>
            <person name="Fan M."/>
            <person name="Lin Y."/>
        </authorList>
    </citation>
    <scope>NUCLEOTIDE SEQUENCE [LARGE SCALE GENOMIC DNA]</scope>
    <source>
        <strain evidence="4">SC-089</strain>
    </source>
</reference>
<dbReference type="PANTHER" id="PTHR35563:SF2">
    <property type="entry name" value="BARREL METAL-DEPENDENT HYDROLASE, PUTATIVE (AFU_ORTHOLOGUE AFUA_1G16240)-RELATED"/>
    <property type="match status" value="1"/>
</dbReference>
<dbReference type="EMBL" id="NJIH01000007">
    <property type="protein sequence ID" value="OWT58976.1"/>
    <property type="molecule type" value="Genomic_DNA"/>
</dbReference>
<dbReference type="GO" id="GO:0016787">
    <property type="term" value="F:hydrolase activity"/>
    <property type="evidence" value="ECO:0007669"/>
    <property type="project" value="UniProtKB-KW"/>
</dbReference>
<keyword evidence="4" id="KW-1185">Reference proteome</keyword>